<accession>A0ABV0CLA9</accession>
<reference evidence="3 4" key="1">
    <citation type="submission" date="2023-12" db="EMBL/GenBank/DDBJ databases">
        <title>Chromobacterium sp. strain TRC.1.1.SA producing antimicrobial pigment.</title>
        <authorList>
            <person name="Verma N."/>
            <person name="Choksket S."/>
            <person name="Pinnaka A.K."/>
            <person name="Korpole S."/>
        </authorList>
    </citation>
    <scope>NUCLEOTIDE SEQUENCE [LARGE SCALE GENOMIC DNA]</scope>
    <source>
        <strain evidence="3 4">TRC1.1.SA</strain>
    </source>
</reference>
<dbReference type="Pfam" id="PF05593">
    <property type="entry name" value="RHS_repeat"/>
    <property type="match status" value="6"/>
</dbReference>
<feature type="transmembrane region" description="Helical" evidence="1">
    <location>
        <begin position="2425"/>
        <end position="2451"/>
    </location>
</feature>
<keyword evidence="1" id="KW-0812">Transmembrane</keyword>
<protein>
    <submittedName>
        <fullName evidence="3">LysM peptidoglycan-binding domain-containing protein</fullName>
    </submittedName>
</protein>
<dbReference type="SUPFAM" id="SSF53474">
    <property type="entry name" value="alpha/beta-Hydrolases"/>
    <property type="match status" value="1"/>
</dbReference>
<keyword evidence="1" id="KW-1133">Transmembrane helix</keyword>
<dbReference type="InterPro" id="IPR050708">
    <property type="entry name" value="T6SS_VgrG/RHS"/>
</dbReference>
<name>A0ABV0CLA9_9NEIS</name>
<evidence type="ECO:0000256" key="1">
    <source>
        <dbReference type="SAM" id="Phobius"/>
    </source>
</evidence>
<proteinExistence type="predicted"/>
<dbReference type="PANTHER" id="PTHR32305:SF15">
    <property type="entry name" value="PROTEIN RHSA-RELATED"/>
    <property type="match status" value="1"/>
</dbReference>
<dbReference type="Pfam" id="PF26363">
    <property type="entry name" value="Phospholipase-like"/>
    <property type="match status" value="1"/>
</dbReference>
<keyword evidence="4" id="KW-1185">Reference proteome</keyword>
<evidence type="ECO:0000259" key="2">
    <source>
        <dbReference type="PROSITE" id="PS51782"/>
    </source>
</evidence>
<gene>
    <name evidence="3" type="ORF">VA599_14490</name>
</gene>
<dbReference type="Pfam" id="PF01476">
    <property type="entry name" value="LysM"/>
    <property type="match status" value="1"/>
</dbReference>
<evidence type="ECO:0000313" key="3">
    <source>
        <dbReference type="EMBL" id="MEN7431960.1"/>
    </source>
</evidence>
<dbReference type="Gene3D" id="2.180.10.10">
    <property type="entry name" value="RHS repeat-associated core"/>
    <property type="match status" value="6"/>
</dbReference>
<evidence type="ECO:0000313" key="4">
    <source>
        <dbReference type="Proteomes" id="UP001405405"/>
    </source>
</evidence>
<dbReference type="PANTHER" id="PTHR32305">
    <property type="match status" value="1"/>
</dbReference>
<dbReference type="PROSITE" id="PS51782">
    <property type="entry name" value="LYSM"/>
    <property type="match status" value="1"/>
</dbReference>
<feature type="transmembrane region" description="Helical" evidence="1">
    <location>
        <begin position="2463"/>
        <end position="2487"/>
    </location>
</feature>
<dbReference type="InterPro" id="IPR029058">
    <property type="entry name" value="AB_hydrolase_fold"/>
</dbReference>
<dbReference type="InterPro" id="IPR031325">
    <property type="entry name" value="RHS_repeat"/>
</dbReference>
<keyword evidence="1" id="KW-0472">Membrane</keyword>
<dbReference type="InterPro" id="IPR018392">
    <property type="entry name" value="LysM"/>
</dbReference>
<dbReference type="InterPro" id="IPR006530">
    <property type="entry name" value="YD"/>
</dbReference>
<feature type="domain" description="LysM" evidence="2">
    <location>
        <begin position="2326"/>
        <end position="2373"/>
    </location>
</feature>
<dbReference type="Gene3D" id="3.40.50.1820">
    <property type="entry name" value="alpha/beta hydrolase"/>
    <property type="match status" value="1"/>
</dbReference>
<dbReference type="EMBL" id="JAYFSJ010000009">
    <property type="protein sequence ID" value="MEN7431960.1"/>
    <property type="molecule type" value="Genomic_DNA"/>
</dbReference>
<dbReference type="CDD" id="cd00118">
    <property type="entry name" value="LysM"/>
    <property type="match status" value="1"/>
</dbReference>
<sequence>MYDGNDRLRYSIDPLGQVTEQRYDAAGHVTASVRYATAIKLDGLGQALKASDLTARLKPGSQDQTTRTVYDAAGRQSYVVNAAGAVTQYEYDAAGNVTARRELANPVPTRGVKIKNADGRIHDIVKYLGSFSAGDVVTATVRCKAPAGLKSDVFLGNAAGPNPYDNAVSQTVAGDDGWHTVTLTQKMTQTRDIQVLLYNLVQSGDAQAGVVYADLRVSSAQRGEVLAERFETFDPAAKGWVVEADFEQTLVGLSQGGASDQLAAFLPTLLDPARDRVTSNVYDAAGRLLSVSKGDGAGVIQTARYELDAFGNRVKEWDGNNHLTTREFDALGRVHKETHGEGDATVTDYDAFGNAVKITDPRGNAGYFYFDALGRRILQVDPEGGATRTDYDALGNARAVTRYANAVDASTLQIGTPPAIVADAKRDAVSRVDYDALGRQTKISDAEGGVETMTYDAFGNKATYTNQLGAVFSYDYDAAGRVLKETGRDGATVLSTKRFEYDGFGNRTLQVEAEGQPEQRSTRYRYDSLNRLVSQSGDAVTIYTLDKGVQNNVSPTESRRYDAAGNLVEFTDANGNVTRSAYDSQNRKVRERNGDGYVTTWAYDGAGNVTEQRVYATAVGLPADGSAPQPADGNCRVTRFEYDNNNRLTKTITPPQDINVIYRGENGNPVFQAAADLVVAKNYDANGNAVRETDARGNSVHRWFDRAGRKVLEVDAAGYAVAWDYNSAGKPVRETRYAAALSGVSDQTTLDQARQQLKARSDDRISEFDYDRMGRVSEERRLNVKVSVDDGQSDGLNTVRTQYLYNALGQVRQQIDAKGGITDIDYDSLGRETKRREAAYGADQGGVRPETRTYYNGLGQSAKAERGNLSRPFLSSEYGVGGRLLSQTDAEGNVIRYQYDAAGNLTRTLRDRQSPDGTTVTDETCFAYSAAKLQTARLDPGSGLWLETAYNAWGQITGKRSSLDRGGAWQEFSEYDGLGRLVKGNAGGVTKLYGYDANGNAMLTVESGDDSGDALRAMSLAGFRQMMEQRSDPKAPMDTLRLTMSDYDARNQRTATYQPVMVKVRDLGLARVMPWFGAQTVSGTDSVVKVGPVGKSGGALPNNPLGGVMEFTLPFSGGLTIRPFVDAWNNETLEGNGFDGWLMGFYVKANLPVLNGYGAGQFQVEIVNLNKPSKEIRSGRVSFDPGSNGAEKLIDSGVLEQIYFGVPRYPKDYSGCRIAVNVYKVLPNGQTINIYSSEAVIPSGPLGGVSTSVAVKNTSRLLHFKDQPSDVNRLLLLVRGKGTNEGWRVINVPRFSGNWFTLDWSGMARGDYEFRYLGYNGDGQLKSARQGTMRLDDSGAPPQLSNDPMPKAFMYGPGQGLMNVAGLGDGVTQGRIRFRSPGGGWGEERDVNMATSGGPLKGWLQFDPAAMGLAAGQRYEYKLRGLGGETVIGSFVPNDPNSVSEPQRWLDLPQTVRLFNQPAGVTSGKVLYRRAGSNDARQEAALVYDPVEGSYVWNCADLAGRLSQPTDFEVECQLYGSAGQLLNLVGGTVRLGQQNEIQASLAGRSLPAKVTFAPSQLDGVKMELRYHLKGSQSDTDWQNVILTRGAQGFEFNVDGLAVGDYEYRYQLRNAAGQLLNGADGQPLSVSGYLRRGAPGERDRTGDMEWVFIGINNPNSTITRSQHYNAFGEVDSETDGIGNTSRYVYSAAGKLLSKQDPQVSITLENGQKQTVSPLTQYRYDAMGNTVATIDANGKTNRQRWLAGSQNGQGKVTDEWHADGGVKTMKYDAQGNLASSQDEIKRLTRYGYDNLGQLKRVDRAGGGYDEYDYDSAGQRIRHRATSTGSDVFTDTTRYDSLGRVRETVSAAGRHLNYDYRWDAQLKGAGGTVVGGWRCVTRNDNLGNNWQEDVVNLFGQKVEHTDLGGRVIAYDYNNAGQLRWQHGVKNSAQNIVYRYYGNGYLMSLEDSAIDSYTLYEYDKEGRKTFEGYRSIRAKDTYQYAEIQYDALGRVTQIQDPKFLTRYEYDAVGNRRRIYAEYRDPVDGSQQTQDNWYTYDEMNRLAISMGRLDNGVITRGSGAASTGVQIAYDLAGQRKVVINANNGVTETYAYTDNGYLKDTWFNGKQAAHRESDLLGRVTEYRDYRWDGDGGQKSKTVTEYDRDNKVLSQVQDDKSRTAFKMYNDGTLEHTEQKDGDTTTTTYYTYEWWDEAKQSTITAKPYNPNAPGWKDGTSHLKYDANGHLAEAIDEVANRSLRYVSNAQGLVLRREELNKGSTYKKQDYYYLDGKQVGAAGNDGLVRVNYAQALAQINLGNRKDEYRHGYQVSSADFDQNYEPIGANYPAQAPGTVTARDGDTLQVIAANLWGDKSLWYLLADANGLTGTETLKAGQVLRVPNKVTNLHNNSGTYRVYNPGEAIGDVTPTLPEPPPPPPPPGGSGGCGGIGSIFVAVVAVVAVVFTAGAALTVIAPAAASAAGGIMAAGMAALSGAAGLAGVAAAAIGGAIGSIVSQGAAMAMGMQDKFSWGQVGLSAFTTAATAGLAGGAGGSVLAGKEVGATVARTMAVNAATQGVAMATGLQKSFSWTSVAASGVAAWATSGSGLQAGKGANAFEQIGYGTLRGMVGGTIQSVVGEDRRPNWGNLAASSFGNALGEYARDKIVAADSLSYTTKMASALTDMLREEEGKPVRLDSRNMVADASNSVLPGVLPEAEAQDPELAAKLKSIAELKAQASQLAHAYQDVGLKQKMADRVGGQSQLDGFMRAYQENLVSEDVYLDYQSPNKAEQAQVQAMRGVLDVFGISRLSADDVRLQGLTLDDNKDSGFYAAVYRQGATDLYPQQQADRYIAAFRGTEPAANDALTDYLNGQGIVTPQYSLAAKLAGKLSLISDFNRDLSFTGHSLGGGLATMAAAITNLNANTFNAAGVHQSVVEALGGSLAHIDQQVNAYHLRGEILTSMQTSSVVDAVGVVLTPVKVIASVLAGEPSFGPGYVPEAKGRPVPLTGWIGEDQQSSWLSRVYHTASLHSNGNVLNSFYHLLSGPSAQPAQ</sequence>
<organism evidence="3 4">
    <name type="scientific">Chromobacterium indicum</name>
    <dbReference type="NCBI Taxonomy" id="3110228"/>
    <lineage>
        <taxon>Bacteria</taxon>
        <taxon>Pseudomonadati</taxon>
        <taxon>Pseudomonadota</taxon>
        <taxon>Betaproteobacteria</taxon>
        <taxon>Neisseriales</taxon>
        <taxon>Chromobacteriaceae</taxon>
        <taxon>Chromobacterium</taxon>
    </lineage>
</organism>
<dbReference type="NCBIfam" id="TIGR01643">
    <property type="entry name" value="YD_repeat_2x"/>
    <property type="match status" value="6"/>
</dbReference>
<comment type="caution">
    <text evidence="3">The sequence shown here is derived from an EMBL/GenBank/DDBJ whole genome shotgun (WGS) entry which is preliminary data.</text>
</comment>
<dbReference type="RefSeq" id="WP_346789209.1">
    <property type="nucleotide sequence ID" value="NZ_JAYFSJ010000009.1"/>
</dbReference>
<dbReference type="Proteomes" id="UP001405405">
    <property type="component" value="Unassembled WGS sequence"/>
</dbReference>